<sequence length="215" mass="24263">MIRAIVFDFNGIFVLAPEPRVIERLCRAYGTGKWIALSNYVLLIRRFERGLMPPMEFWSRVITRLTKEDFAMHVEGEYANPPERNEGMFALAQKLSENFPLYCISNSNFTQGKAYRRQKLYAAFKKLYLSHETGHLKPSPAAFTHFLKDSGLKAFECVFIDDSPANVAIAKLLGFRAILYRGNKKLVQKLAKMGLPAKLPADAKSPVAAISSGQQ</sequence>
<dbReference type="InterPro" id="IPR023198">
    <property type="entry name" value="PGP-like_dom2"/>
</dbReference>
<protein>
    <submittedName>
        <fullName evidence="2">HAD family phosphatase</fullName>
    </submittedName>
</protein>
<dbReference type="InterPro" id="IPR023214">
    <property type="entry name" value="HAD_sf"/>
</dbReference>
<gene>
    <name evidence="2" type="ORF">HA254_05085</name>
</gene>
<dbReference type="Gene3D" id="1.10.150.240">
    <property type="entry name" value="Putative phosphatase, domain 2"/>
    <property type="match status" value="1"/>
</dbReference>
<name>A0A7J4IWV3_9ARCH</name>
<proteinExistence type="inferred from homology"/>
<dbReference type="SFLD" id="SFLDS00003">
    <property type="entry name" value="Haloacid_Dehalogenase"/>
    <property type="match status" value="1"/>
</dbReference>
<evidence type="ECO:0000313" key="2">
    <source>
        <dbReference type="EMBL" id="HIH10013.1"/>
    </source>
</evidence>
<dbReference type="NCBIfam" id="TIGR01509">
    <property type="entry name" value="HAD-SF-IA-v3"/>
    <property type="match status" value="1"/>
</dbReference>
<evidence type="ECO:0000256" key="1">
    <source>
        <dbReference type="ARBA" id="ARBA00007958"/>
    </source>
</evidence>
<dbReference type="Pfam" id="PF00702">
    <property type="entry name" value="Hydrolase"/>
    <property type="match status" value="1"/>
</dbReference>
<dbReference type="AlphaFoldDB" id="A0A7J4IWV3"/>
<dbReference type="SUPFAM" id="SSF56784">
    <property type="entry name" value="HAD-like"/>
    <property type="match status" value="1"/>
</dbReference>
<dbReference type="Proteomes" id="UP000565078">
    <property type="component" value="Unassembled WGS sequence"/>
</dbReference>
<dbReference type="InterPro" id="IPR036412">
    <property type="entry name" value="HAD-like_sf"/>
</dbReference>
<reference evidence="3" key="1">
    <citation type="journal article" date="2020" name="bioRxiv">
        <title>A rank-normalized archaeal taxonomy based on genome phylogeny resolves widespread incomplete and uneven classifications.</title>
        <authorList>
            <person name="Rinke C."/>
            <person name="Chuvochina M."/>
            <person name="Mussig A.J."/>
            <person name="Chaumeil P.-A."/>
            <person name="Waite D.W."/>
            <person name="Whitman W.B."/>
            <person name="Parks D.H."/>
            <person name="Hugenholtz P."/>
        </authorList>
    </citation>
    <scope>NUCLEOTIDE SEQUENCE [LARGE SCALE GENOMIC DNA]</scope>
</reference>
<dbReference type="SFLD" id="SFLDG01129">
    <property type="entry name" value="C1.5:_HAD__Beta-PGM__Phosphata"/>
    <property type="match status" value="1"/>
</dbReference>
<dbReference type="PANTHER" id="PTHR43611">
    <property type="entry name" value="ALPHA-D-GLUCOSE 1-PHOSPHATE PHOSPHATASE"/>
    <property type="match status" value="1"/>
</dbReference>
<evidence type="ECO:0000313" key="3">
    <source>
        <dbReference type="Proteomes" id="UP000565078"/>
    </source>
</evidence>
<accession>A0A7J4IWV3</accession>
<dbReference type="Gene3D" id="3.40.50.1000">
    <property type="entry name" value="HAD superfamily/HAD-like"/>
    <property type="match status" value="1"/>
</dbReference>
<dbReference type="PANTHER" id="PTHR43611:SF3">
    <property type="entry name" value="FLAVIN MONONUCLEOTIDE HYDROLASE 1, CHLOROPLATIC"/>
    <property type="match status" value="1"/>
</dbReference>
<dbReference type="CDD" id="cd02603">
    <property type="entry name" value="HAD_sEH-N_like"/>
    <property type="match status" value="1"/>
</dbReference>
<comment type="similarity">
    <text evidence="1">Belongs to the HAD-like hydrolase superfamily.</text>
</comment>
<comment type="caution">
    <text evidence="2">The sequence shown here is derived from an EMBL/GenBank/DDBJ whole genome shotgun (WGS) entry which is preliminary data.</text>
</comment>
<dbReference type="EMBL" id="DUGC01000078">
    <property type="protein sequence ID" value="HIH10013.1"/>
    <property type="molecule type" value="Genomic_DNA"/>
</dbReference>
<dbReference type="InterPro" id="IPR006439">
    <property type="entry name" value="HAD-SF_hydro_IA"/>
</dbReference>
<organism evidence="2 3">
    <name type="scientific">Candidatus Iainarchaeum sp</name>
    <dbReference type="NCBI Taxonomy" id="3101447"/>
    <lineage>
        <taxon>Archaea</taxon>
        <taxon>Candidatus Iainarchaeota</taxon>
        <taxon>Candidatus Iainarchaeia</taxon>
        <taxon>Candidatus Iainarchaeales</taxon>
        <taxon>Candidatus Iainarchaeaceae</taxon>
        <taxon>Candidatus Iainarchaeum</taxon>
    </lineage>
</organism>